<protein>
    <submittedName>
        <fullName evidence="2">Uncharacterized protein</fullName>
    </submittedName>
</protein>
<accession>A0A545T9A9</accession>
<dbReference type="AlphaFoldDB" id="A0A545T9A9"/>
<sequence>MKFNTSIYPVIALVIFLMSGCGGGGSSSQEPVSDAPSPPVAEDMPNSEDGPLKTEALVAPESFDFTTARTIDFNIKAPAYQSKRAYVSIYSDYHETQNLGIQPKHQSRLLMIQLQEGMSEGKVEVTNDVDKVLVQVVSVDDLSYVYSALITIDPLNAIEWTF</sequence>
<comment type="caution">
    <text evidence="2">The sequence shown here is derived from an EMBL/GenBank/DDBJ whole genome shotgun (WGS) entry which is preliminary data.</text>
</comment>
<evidence type="ECO:0000256" key="1">
    <source>
        <dbReference type="SAM" id="MobiDB-lite"/>
    </source>
</evidence>
<gene>
    <name evidence="2" type="ORF">FLL45_13040</name>
</gene>
<evidence type="ECO:0000313" key="2">
    <source>
        <dbReference type="EMBL" id="TQV73789.1"/>
    </source>
</evidence>
<organism evidence="2 3">
    <name type="scientific">Aliikangiella marina</name>
    <dbReference type="NCBI Taxonomy" id="1712262"/>
    <lineage>
        <taxon>Bacteria</taxon>
        <taxon>Pseudomonadati</taxon>
        <taxon>Pseudomonadota</taxon>
        <taxon>Gammaproteobacteria</taxon>
        <taxon>Oceanospirillales</taxon>
        <taxon>Pleioneaceae</taxon>
        <taxon>Aliikangiella</taxon>
    </lineage>
</organism>
<evidence type="ECO:0000313" key="3">
    <source>
        <dbReference type="Proteomes" id="UP000317839"/>
    </source>
</evidence>
<dbReference type="Proteomes" id="UP000317839">
    <property type="component" value="Unassembled WGS sequence"/>
</dbReference>
<dbReference type="EMBL" id="VIKR01000003">
    <property type="protein sequence ID" value="TQV73789.1"/>
    <property type="molecule type" value="Genomic_DNA"/>
</dbReference>
<dbReference type="RefSeq" id="WP_142942497.1">
    <property type="nucleotide sequence ID" value="NZ_VIKR01000003.1"/>
</dbReference>
<keyword evidence="3" id="KW-1185">Reference proteome</keyword>
<dbReference type="PROSITE" id="PS51257">
    <property type="entry name" value="PROKAR_LIPOPROTEIN"/>
    <property type="match status" value="1"/>
</dbReference>
<reference evidence="2 3" key="1">
    <citation type="submission" date="2019-06" db="EMBL/GenBank/DDBJ databases">
        <title>Draft genome of Aliikangiella marina GYP-15.</title>
        <authorList>
            <person name="Wang G."/>
        </authorList>
    </citation>
    <scope>NUCLEOTIDE SEQUENCE [LARGE SCALE GENOMIC DNA]</scope>
    <source>
        <strain evidence="2 3">GYP-15</strain>
    </source>
</reference>
<feature type="region of interest" description="Disordered" evidence="1">
    <location>
        <begin position="26"/>
        <end position="52"/>
    </location>
</feature>
<dbReference type="OrthoDB" id="6215769at2"/>
<name>A0A545T9A9_9GAMM</name>
<proteinExistence type="predicted"/>